<dbReference type="EMBL" id="JAKILB010000006">
    <property type="protein sequence ID" value="MCL1139057.1"/>
    <property type="molecule type" value="Genomic_DNA"/>
</dbReference>
<keyword evidence="1" id="KW-0732">Signal</keyword>
<feature type="chain" id="PRO_5040889616" description="Lipoprotein" evidence="1">
    <location>
        <begin position="19"/>
        <end position="143"/>
    </location>
</feature>
<keyword evidence="3" id="KW-1185">Reference proteome</keyword>
<evidence type="ECO:0000313" key="2">
    <source>
        <dbReference type="EMBL" id="MCL1139057.1"/>
    </source>
</evidence>
<reference evidence="2" key="1">
    <citation type="submission" date="2022-01" db="EMBL/GenBank/DDBJ databases">
        <title>Whole genome-based taxonomy of the Shewanellaceae.</title>
        <authorList>
            <person name="Martin-Rodriguez A.J."/>
        </authorList>
    </citation>
    <scope>NUCLEOTIDE SEQUENCE</scope>
    <source>
        <strain evidence="2">KCTC 23973</strain>
    </source>
</reference>
<dbReference type="Proteomes" id="UP001139293">
    <property type="component" value="Unassembled WGS sequence"/>
</dbReference>
<proteinExistence type="predicted"/>
<evidence type="ECO:0008006" key="4">
    <source>
        <dbReference type="Google" id="ProtNLM"/>
    </source>
</evidence>
<gene>
    <name evidence="2" type="ORF">L2740_10935</name>
</gene>
<comment type="caution">
    <text evidence="2">The sequence shown here is derived from an EMBL/GenBank/DDBJ whole genome shotgun (WGS) entry which is preliminary data.</text>
</comment>
<protein>
    <recommendedName>
        <fullName evidence="4">Lipoprotein</fullName>
    </recommendedName>
</protein>
<dbReference type="PROSITE" id="PS51257">
    <property type="entry name" value="PROKAR_LIPOPROTEIN"/>
    <property type="match status" value="1"/>
</dbReference>
<sequence length="143" mass="16537">MKKLLLVPIIVLVTACSASTHLQTVQPDVSITINKYQEFVIEPSVEHTYSTTSFGQYRFKAESEGYEPMYGLMPLKFNGGYLAADILFFAPAMFFNLREVFPFYELDLENKEIRYKKNESDEWTVYKPSQAEIDRAVQYFGDS</sequence>
<dbReference type="RefSeq" id="WP_248950222.1">
    <property type="nucleotide sequence ID" value="NZ_JAKILB010000006.1"/>
</dbReference>
<dbReference type="AlphaFoldDB" id="A0A9X1ZFQ7"/>
<organism evidence="2 3">
    <name type="scientific">Shewanella pneumatophori</name>
    <dbReference type="NCBI Taxonomy" id="314092"/>
    <lineage>
        <taxon>Bacteria</taxon>
        <taxon>Pseudomonadati</taxon>
        <taxon>Pseudomonadota</taxon>
        <taxon>Gammaproteobacteria</taxon>
        <taxon>Alteromonadales</taxon>
        <taxon>Shewanellaceae</taxon>
        <taxon>Shewanella</taxon>
    </lineage>
</organism>
<evidence type="ECO:0000256" key="1">
    <source>
        <dbReference type="SAM" id="SignalP"/>
    </source>
</evidence>
<feature type="signal peptide" evidence="1">
    <location>
        <begin position="1"/>
        <end position="18"/>
    </location>
</feature>
<evidence type="ECO:0000313" key="3">
    <source>
        <dbReference type="Proteomes" id="UP001139293"/>
    </source>
</evidence>
<accession>A0A9X1ZFQ7</accession>
<name>A0A9X1ZFQ7_9GAMM</name>